<dbReference type="AlphaFoldDB" id="A0A263BW16"/>
<protein>
    <submittedName>
        <fullName evidence="3">SAM-dependent methyltransferase</fullName>
    </submittedName>
</protein>
<evidence type="ECO:0000259" key="2">
    <source>
        <dbReference type="Pfam" id="PF13649"/>
    </source>
</evidence>
<evidence type="ECO:0000313" key="3">
    <source>
        <dbReference type="EMBL" id="OZM57768.1"/>
    </source>
</evidence>
<reference evidence="3 4" key="2">
    <citation type="submission" date="2017-09" db="EMBL/GenBank/DDBJ databases">
        <title>Bacillus patelloidae sp. nov., isolated from the intestinal tract of a marine limpet.</title>
        <authorList>
            <person name="Liu R."/>
            <person name="Dong C."/>
            <person name="Shao Z."/>
        </authorList>
    </citation>
    <scope>NUCLEOTIDE SEQUENCE [LARGE SCALE GENOMIC DNA]</scope>
    <source>
        <strain evidence="3 4">SA5d-4</strain>
    </source>
</reference>
<reference evidence="4" key="1">
    <citation type="submission" date="2017-08" db="EMBL/GenBank/DDBJ databases">
        <authorList>
            <person name="Huang Z."/>
        </authorList>
    </citation>
    <scope>NUCLEOTIDE SEQUENCE [LARGE SCALE GENOMIC DNA]</scope>
    <source>
        <strain evidence="4">SA5d-4</strain>
    </source>
</reference>
<accession>A0A263BW16</accession>
<evidence type="ECO:0000313" key="4">
    <source>
        <dbReference type="Proteomes" id="UP000217083"/>
    </source>
</evidence>
<organism evidence="3 4">
    <name type="scientific">Lottiidibacillus patelloidae</name>
    <dbReference type="NCBI Taxonomy" id="2670334"/>
    <lineage>
        <taxon>Bacteria</taxon>
        <taxon>Bacillati</taxon>
        <taxon>Bacillota</taxon>
        <taxon>Bacilli</taxon>
        <taxon>Bacillales</taxon>
        <taxon>Bacillaceae</taxon>
        <taxon>Lottiidibacillus</taxon>
    </lineage>
</organism>
<keyword evidence="4" id="KW-1185">Reference proteome</keyword>
<dbReference type="CDD" id="cd02440">
    <property type="entry name" value="AdoMet_MTases"/>
    <property type="match status" value="1"/>
</dbReference>
<comment type="caution">
    <text evidence="3">The sequence shown here is derived from an EMBL/GenBank/DDBJ whole genome shotgun (WGS) entry which is preliminary data.</text>
</comment>
<dbReference type="Pfam" id="PF13649">
    <property type="entry name" value="Methyltransf_25"/>
    <property type="match status" value="1"/>
</dbReference>
<dbReference type="RefSeq" id="WP_094922849.1">
    <property type="nucleotide sequence ID" value="NZ_NPIA01000002.1"/>
</dbReference>
<dbReference type="SUPFAM" id="SSF53335">
    <property type="entry name" value="S-adenosyl-L-methionine-dependent methyltransferases"/>
    <property type="match status" value="1"/>
</dbReference>
<dbReference type="EMBL" id="NPIA01000002">
    <property type="protein sequence ID" value="OZM57768.1"/>
    <property type="molecule type" value="Genomic_DNA"/>
</dbReference>
<dbReference type="Proteomes" id="UP000217083">
    <property type="component" value="Unassembled WGS sequence"/>
</dbReference>
<dbReference type="InterPro" id="IPR029063">
    <property type="entry name" value="SAM-dependent_MTases_sf"/>
</dbReference>
<dbReference type="GO" id="GO:0008168">
    <property type="term" value="F:methyltransferase activity"/>
    <property type="evidence" value="ECO:0007669"/>
    <property type="project" value="UniProtKB-KW"/>
</dbReference>
<keyword evidence="1 3" id="KW-0808">Transferase</keyword>
<evidence type="ECO:0000256" key="1">
    <source>
        <dbReference type="ARBA" id="ARBA00022679"/>
    </source>
</evidence>
<name>A0A263BW16_9BACI</name>
<feature type="domain" description="Methyltransferase" evidence="2">
    <location>
        <begin position="41"/>
        <end position="135"/>
    </location>
</feature>
<dbReference type="PANTHER" id="PTHR43861">
    <property type="entry name" value="TRANS-ACONITATE 2-METHYLTRANSFERASE-RELATED"/>
    <property type="match status" value="1"/>
</dbReference>
<dbReference type="GO" id="GO:0032259">
    <property type="term" value="P:methylation"/>
    <property type="evidence" value="ECO:0007669"/>
    <property type="project" value="UniProtKB-KW"/>
</dbReference>
<dbReference type="Gene3D" id="3.40.50.150">
    <property type="entry name" value="Vaccinia Virus protein VP39"/>
    <property type="match status" value="1"/>
</dbReference>
<dbReference type="Gene3D" id="2.20.25.110">
    <property type="entry name" value="S-adenosyl-L-methionine-dependent methyltransferases"/>
    <property type="match status" value="1"/>
</dbReference>
<dbReference type="InterPro" id="IPR041698">
    <property type="entry name" value="Methyltransf_25"/>
</dbReference>
<proteinExistence type="predicted"/>
<keyword evidence="3" id="KW-0489">Methyltransferase</keyword>
<sequence>MAYHEFAYYYDLLMSDVPYDKWEEFVSKQIEKYKISGKQLLDLGCGTGSLAIPFARKGYDVTGMDLSIEMLAIANNKARHENCNIHFVEQDMREFESHLQYDIIGIFCDSLNYLQSKEDVLQTFKKVYDHLQDDGLFIFDVHSEYKINHIFNNYSYGSNEENFSFIWNCFEGSETNSIEHELTFFVESKEGEYSRFDELHMQRTFALDTYKTLLKEAGFNQVKVTADFSEMSPVTDSERIFFTVKKT</sequence>
<gene>
    <name evidence="3" type="ORF">CIB95_05225</name>
</gene>